<dbReference type="RefSeq" id="XP_066079855.1">
    <property type="nucleotide sequence ID" value="XM_066223758.1"/>
</dbReference>
<dbReference type="InterPro" id="IPR050911">
    <property type="entry name" value="DRAM/TMEM150_Autophagy_Mod"/>
</dbReference>
<accession>A0AAX4K7N6</accession>
<feature type="transmembrane region" description="Helical" evidence="5">
    <location>
        <begin position="198"/>
        <end position="220"/>
    </location>
</feature>
<feature type="domain" description="CWH43-like N-terminal" evidence="6">
    <location>
        <begin position="39"/>
        <end position="267"/>
    </location>
</feature>
<organism evidence="7 8">
    <name type="scientific">Kwoniella dendrophila CBS 6074</name>
    <dbReference type="NCBI Taxonomy" id="1295534"/>
    <lineage>
        <taxon>Eukaryota</taxon>
        <taxon>Fungi</taxon>
        <taxon>Dikarya</taxon>
        <taxon>Basidiomycota</taxon>
        <taxon>Agaricomycotina</taxon>
        <taxon>Tremellomycetes</taxon>
        <taxon>Tremellales</taxon>
        <taxon>Cryptococcaceae</taxon>
        <taxon>Kwoniella</taxon>
    </lineage>
</organism>
<keyword evidence="4 5" id="KW-0472">Membrane</keyword>
<feature type="transmembrane region" description="Helical" evidence="5">
    <location>
        <begin position="38"/>
        <end position="63"/>
    </location>
</feature>
<reference evidence="7 8" key="1">
    <citation type="submission" date="2024-01" db="EMBL/GenBank/DDBJ databases">
        <title>Comparative genomics of Cryptococcus and Kwoniella reveals pathogenesis evolution and contrasting modes of karyotype evolution via chromosome fusion or intercentromeric recombination.</title>
        <authorList>
            <person name="Coelho M.A."/>
            <person name="David-Palma M."/>
            <person name="Shea T."/>
            <person name="Bowers K."/>
            <person name="McGinley-Smith S."/>
            <person name="Mohammad A.W."/>
            <person name="Gnirke A."/>
            <person name="Yurkov A.M."/>
            <person name="Nowrousian M."/>
            <person name="Sun S."/>
            <person name="Cuomo C.A."/>
            <person name="Heitman J."/>
        </authorList>
    </citation>
    <scope>NUCLEOTIDE SEQUENCE [LARGE SCALE GENOMIC DNA]</scope>
    <source>
        <strain evidence="7 8">CBS 6074</strain>
    </source>
</reference>
<gene>
    <name evidence="7" type="ORF">L201_008058</name>
</gene>
<dbReference type="PANTHER" id="PTHR21324:SF2">
    <property type="entry name" value="EG:22E5.9 PROTEIN"/>
    <property type="match status" value="1"/>
</dbReference>
<evidence type="ECO:0000313" key="8">
    <source>
        <dbReference type="Proteomes" id="UP001355207"/>
    </source>
</evidence>
<feature type="transmembrane region" description="Helical" evidence="5">
    <location>
        <begin position="159"/>
        <end position="178"/>
    </location>
</feature>
<name>A0AAX4K7N6_9TREE</name>
<protein>
    <recommendedName>
        <fullName evidence="6">CWH43-like N-terminal domain-containing protein</fullName>
    </recommendedName>
</protein>
<dbReference type="PANTHER" id="PTHR21324">
    <property type="entry name" value="FASTING-INDUCIBLE INTEGRAL MEMBRANE PROTEIN TM6P1-RELATED"/>
    <property type="match status" value="1"/>
</dbReference>
<sequence length="307" mass="34925">MVQEDSRKKEQSNSVEVNRGSNVRANINKVRAYCFSGLYIYLPILAILVWFFGLLILLILWIVKGKPRYQSTQASIAFISDIGAANRALFLSICIVVIILYFSTVCFIRALRHQGRLPETVQLKEKIFSWLAIFFCAVGCIGLFVLAKWNCWDYPKVHWYGTFIFIIGISFSAICQTAEVWCLKKEHPHRKHLKRNGIIKLIIVICSVILASTFGGFYSYCKGKNFSDEGHTPLQCEHTTSTAAILEWTIAFSLNLYFITLIIDLWPSRKNSPSHLKNNVDSSTDIITTPKEQSEKVDDVKIQTVAV</sequence>
<evidence type="ECO:0000256" key="1">
    <source>
        <dbReference type="ARBA" id="ARBA00004127"/>
    </source>
</evidence>
<dbReference type="GO" id="GO:0005886">
    <property type="term" value="C:plasma membrane"/>
    <property type="evidence" value="ECO:0007669"/>
    <property type="project" value="TreeGrafter"/>
</dbReference>
<feature type="transmembrane region" description="Helical" evidence="5">
    <location>
        <begin position="88"/>
        <end position="108"/>
    </location>
</feature>
<dbReference type="AlphaFoldDB" id="A0AAX4K7N6"/>
<evidence type="ECO:0000256" key="2">
    <source>
        <dbReference type="ARBA" id="ARBA00022692"/>
    </source>
</evidence>
<proteinExistence type="predicted"/>
<evidence type="ECO:0000259" key="6">
    <source>
        <dbReference type="Pfam" id="PF10277"/>
    </source>
</evidence>
<dbReference type="Pfam" id="PF10277">
    <property type="entry name" value="Frag1"/>
    <property type="match status" value="1"/>
</dbReference>
<dbReference type="Proteomes" id="UP001355207">
    <property type="component" value="Chromosome 11"/>
</dbReference>
<feature type="transmembrane region" description="Helical" evidence="5">
    <location>
        <begin position="248"/>
        <end position="267"/>
    </location>
</feature>
<evidence type="ECO:0000256" key="5">
    <source>
        <dbReference type="SAM" id="Phobius"/>
    </source>
</evidence>
<dbReference type="EMBL" id="CP144108">
    <property type="protein sequence ID" value="WWC93093.1"/>
    <property type="molecule type" value="Genomic_DNA"/>
</dbReference>
<dbReference type="GO" id="GO:0012505">
    <property type="term" value="C:endomembrane system"/>
    <property type="evidence" value="ECO:0007669"/>
    <property type="project" value="UniProtKB-SubCell"/>
</dbReference>
<dbReference type="InterPro" id="IPR019402">
    <property type="entry name" value="CWH43_N"/>
</dbReference>
<evidence type="ECO:0000256" key="4">
    <source>
        <dbReference type="ARBA" id="ARBA00023136"/>
    </source>
</evidence>
<keyword evidence="8" id="KW-1185">Reference proteome</keyword>
<keyword evidence="2 5" id="KW-0812">Transmembrane</keyword>
<keyword evidence="3 5" id="KW-1133">Transmembrane helix</keyword>
<comment type="subcellular location">
    <subcellularLocation>
        <location evidence="1">Endomembrane system</location>
        <topology evidence="1">Multi-pass membrane protein</topology>
    </subcellularLocation>
</comment>
<dbReference type="GeneID" id="91098726"/>
<evidence type="ECO:0000313" key="7">
    <source>
        <dbReference type="EMBL" id="WWC93093.1"/>
    </source>
</evidence>
<feature type="transmembrane region" description="Helical" evidence="5">
    <location>
        <begin position="128"/>
        <end position="147"/>
    </location>
</feature>
<evidence type="ECO:0000256" key="3">
    <source>
        <dbReference type="ARBA" id="ARBA00022989"/>
    </source>
</evidence>